<dbReference type="Proteomes" id="UP000701801">
    <property type="component" value="Unassembled WGS sequence"/>
</dbReference>
<proteinExistence type="predicted"/>
<dbReference type="OrthoDB" id="3595805at2759"/>
<dbReference type="EMBL" id="CAJVRM010000083">
    <property type="protein sequence ID" value="CAG8973923.1"/>
    <property type="molecule type" value="Genomic_DNA"/>
</dbReference>
<comment type="caution">
    <text evidence="2">The sequence shown here is derived from an EMBL/GenBank/DDBJ whole genome shotgun (WGS) entry which is preliminary data.</text>
</comment>
<feature type="compositionally biased region" description="Low complexity" evidence="1">
    <location>
        <begin position="288"/>
        <end position="298"/>
    </location>
</feature>
<gene>
    <name evidence="2" type="ORF">HYALB_00003701</name>
    <name evidence="3" type="ORF">HYALB_00006535</name>
</gene>
<name>A0A9N9LHM7_9HELO</name>
<evidence type="ECO:0000256" key="1">
    <source>
        <dbReference type="SAM" id="MobiDB-lite"/>
    </source>
</evidence>
<feature type="region of interest" description="Disordered" evidence="1">
    <location>
        <begin position="234"/>
        <end position="309"/>
    </location>
</feature>
<sequence>MSTSKTITLLNPKDWDPWIFGVKSVATSNGISVWNLLDPSLATQPIMPVRPEEPTIQSINPNATHRADLTADERADLRFDILRYDSKIKELDKRDALIHEVRKHIEGTIHIKHIVLIKNLTSTYDILRALKKRLAPTDEARQNEVIRDYAKLKQWNKSQKPEDILSQWEAVYAEARALDLPEVSGDRAQKDFIQAIRAIDDSYATALEVNIEQKELDGGKIPELYDLIERFRNHNSKSHDSNPLKEEHLQHHHKPVRTNATVEKESTGSETVFTSTRRLGHKPGLENTTSLSRSTSLSIIHNERGQKST</sequence>
<evidence type="ECO:0000313" key="4">
    <source>
        <dbReference type="Proteomes" id="UP000701801"/>
    </source>
</evidence>
<organism evidence="2 4">
    <name type="scientific">Hymenoscyphus albidus</name>
    <dbReference type="NCBI Taxonomy" id="595503"/>
    <lineage>
        <taxon>Eukaryota</taxon>
        <taxon>Fungi</taxon>
        <taxon>Dikarya</taxon>
        <taxon>Ascomycota</taxon>
        <taxon>Pezizomycotina</taxon>
        <taxon>Leotiomycetes</taxon>
        <taxon>Helotiales</taxon>
        <taxon>Helotiaceae</taxon>
        <taxon>Hymenoscyphus</taxon>
    </lineage>
</organism>
<reference evidence="2" key="1">
    <citation type="submission" date="2021-07" db="EMBL/GenBank/DDBJ databases">
        <authorList>
            <person name="Durling M."/>
        </authorList>
    </citation>
    <scope>NUCLEOTIDE SEQUENCE</scope>
</reference>
<feature type="compositionally biased region" description="Basic and acidic residues" evidence="1">
    <location>
        <begin position="234"/>
        <end position="249"/>
    </location>
</feature>
<dbReference type="EMBL" id="CAJVRM010000155">
    <property type="protein sequence ID" value="CAG8975917.1"/>
    <property type="molecule type" value="Genomic_DNA"/>
</dbReference>
<evidence type="ECO:0000313" key="3">
    <source>
        <dbReference type="EMBL" id="CAG8975917.1"/>
    </source>
</evidence>
<dbReference type="AlphaFoldDB" id="A0A9N9LHM7"/>
<evidence type="ECO:0000313" key="2">
    <source>
        <dbReference type="EMBL" id="CAG8973923.1"/>
    </source>
</evidence>
<accession>A0A9N9LHM7</accession>
<protein>
    <submittedName>
        <fullName evidence="2">Uncharacterized protein</fullName>
    </submittedName>
</protein>
<keyword evidence="4" id="KW-1185">Reference proteome</keyword>
<feature type="compositionally biased region" description="Polar residues" evidence="1">
    <location>
        <begin position="268"/>
        <end position="277"/>
    </location>
</feature>